<dbReference type="STRING" id="1110509.Mhar_1714"/>
<proteinExistence type="predicted"/>
<evidence type="ECO:0000313" key="3">
    <source>
        <dbReference type="Proteomes" id="UP000005877"/>
    </source>
</evidence>
<dbReference type="AlphaFoldDB" id="G7WQS9"/>
<dbReference type="HOGENOM" id="CLU_838400_0_0_2"/>
<dbReference type="PATRIC" id="fig|1110509.7.peg.1903"/>
<protein>
    <recommendedName>
        <fullName evidence="4">CRISPR-associated protein, GSU0054 family</fullName>
    </recommendedName>
</protein>
<organism evidence="2 3">
    <name type="scientific">Methanothrix harundinacea (strain 6Ac)</name>
    <name type="common">Methanosaeta harundinacea</name>
    <dbReference type="NCBI Taxonomy" id="1110509"/>
    <lineage>
        <taxon>Archaea</taxon>
        <taxon>Methanobacteriati</taxon>
        <taxon>Methanobacteriota</taxon>
        <taxon>Stenosarchaea group</taxon>
        <taxon>Methanomicrobia</taxon>
        <taxon>Methanotrichales</taxon>
        <taxon>Methanotrichaceae</taxon>
        <taxon>Methanothrix</taxon>
    </lineage>
</organism>
<dbReference type="KEGG" id="mhi:Mhar_1714"/>
<feature type="compositionally biased region" description="Basic and acidic residues" evidence="1">
    <location>
        <begin position="60"/>
        <end position="71"/>
    </location>
</feature>
<dbReference type="Proteomes" id="UP000005877">
    <property type="component" value="Chromosome"/>
</dbReference>
<accession>G7WQS9</accession>
<keyword evidence="3" id="KW-1185">Reference proteome</keyword>
<dbReference type="NCBIfam" id="TIGR02165">
    <property type="entry name" value="cas5_6_GSU0054"/>
    <property type="match status" value="1"/>
</dbReference>
<gene>
    <name evidence="2" type="ordered locus">Mhar_1714</name>
</gene>
<dbReference type="InterPro" id="IPR019089">
    <property type="entry name" value="Cas_GSU0054"/>
</dbReference>
<dbReference type="EMBL" id="CP003117">
    <property type="protein sequence ID" value="AET65072.1"/>
    <property type="molecule type" value="Genomic_DNA"/>
</dbReference>
<evidence type="ECO:0000256" key="1">
    <source>
        <dbReference type="SAM" id="MobiDB-lite"/>
    </source>
</evidence>
<feature type="region of interest" description="Disordered" evidence="1">
    <location>
        <begin position="1"/>
        <end position="86"/>
    </location>
</feature>
<reference evidence="2 3" key="1">
    <citation type="journal article" date="2012" name="PLoS ONE">
        <title>The genome characteristics and predicted function of methyl-group oxidation pathway in the obligate aceticlastic methanogens, Methanosaeta spp.</title>
        <authorList>
            <person name="Zhu J."/>
            <person name="Zheng H."/>
            <person name="Ai G."/>
            <person name="Zhang G."/>
            <person name="Liu D."/>
            <person name="Liu X."/>
            <person name="Dong X."/>
        </authorList>
    </citation>
    <scope>NUCLEOTIDE SEQUENCE [LARGE SCALE GENOMIC DNA]</scope>
    <source>
        <strain evidence="2 3">6Ac</strain>
    </source>
</reference>
<evidence type="ECO:0000313" key="2">
    <source>
        <dbReference type="EMBL" id="AET65072.1"/>
    </source>
</evidence>
<name>G7WQS9_METH6</name>
<sequence>MSAVRPGEGAFSRKSREGQGRGGPSTSPSFGGGSGPSQEAMTFDFGVRSRSRSPRYSRYSPRDVSEIRQGPDHPPTVGRYAVGGRPPKLTDGITLAERVHAALVELSDGSATFTGCDEAGRPLVGHGHAFILPESVEALGRGKEGEVTHVTVYAPGGFGSRERAALEALREVRGDGIVADLTLLALGHPGDFGGFDPAGGGSPLLAESRIWTSRTPFVPTRYPKATRAGAPKLDPSGLQIGSPEHELLRLLGLAGFPEPVTVEAVSFTEIAGERVGWSSFRRARNRGDGRRAGSAGYGFRIEFPAPVQGPVAVGYGAHFGMGGFVVEDRSK</sequence>
<evidence type="ECO:0008006" key="4">
    <source>
        <dbReference type="Google" id="ProtNLM"/>
    </source>
</evidence>